<proteinExistence type="predicted"/>
<feature type="region of interest" description="Disordered" evidence="2">
    <location>
        <begin position="406"/>
        <end position="477"/>
    </location>
</feature>
<feature type="compositionally biased region" description="Polar residues" evidence="2">
    <location>
        <begin position="1"/>
        <end position="40"/>
    </location>
</feature>
<name>A0A8J5QN57_9ASCO</name>
<feature type="transmembrane region" description="Helical" evidence="3">
    <location>
        <begin position="183"/>
        <end position="201"/>
    </location>
</feature>
<comment type="caution">
    <text evidence="4">The sequence shown here is derived from an EMBL/GenBank/DDBJ whole genome shotgun (WGS) entry which is preliminary data.</text>
</comment>
<sequence length="859" mass="97494">MQHTKPTLNSSINQPHQQYRSLSSTGLQHPQPTQKSPSPDQESHIHLHHHHTINNNNNNKTMNGATGNNVYTNQDILEKTSARKVDSKMTTSEQSQQEQHYHHHHHHHHHYGSSVSPSSIFPTSSSLRDILAVVFIMLSLPLSISLALLITYIILGSNFMGGKFLINFFLQDNQRVLTNFKSLGVSFMKMLVVDISLFYTLTSIIRKKSYLNYFIILSKAIVSSELIGSSSINYINSISSKKITTKIQYDDKNRIFSNSFINAIFCFIIINYINYLLNWLNVSFKFMENFPTIAYINNFNFHTLSIKIYLLLSIHVINQAIFAKKSAISQNSIPNLSDDISINVDDNKLLNIELNDSLINKFDLWKSINKNNNTIALKNFENFIISPFNSKLKVLKNRLRTSSISNFNLGQQQPQPYVSTPNRRAPAATPATTAATAAATTAATASATGANSPTSVPMKTTTTTTLSTSSATSTSLTTTTISPNATTIENTIIIQPFWSILAAFKAILRNPNLFNGESTRCKNEGGEFNSSSSKTSDLSIVMSAILIDSSKVVLKVLSKAGSMDLDNVEIRLNNVNWSYFKFIEHEEETFLIIYGLTGLFQYEVDMIYNGKLINHIVLSTINSDNDQIINKSLRETSSLTTLQISVGSTMTRLNNLKSKFKKFKREENKKLTELKNSIEIIKNKISKYNDNKQGSDNRVFGKIKGLKHSVIQLESEIASLNQEIESLTNQEDELSQEFVQKESEQLKQVEELEEEYQEYEERIKKSKLELKQIKSEFNSITTKYSKLVNKQNSKTEEIKNLNNDLRNMKKNEILSKFSKRIKKINEKFETILPRVIHETELLKRECDNLLHPSSEEIQQ</sequence>
<gene>
    <name evidence="4" type="ORF">J8A68_003050</name>
</gene>
<keyword evidence="3" id="KW-0472">Membrane</keyword>
<feature type="transmembrane region" description="Helical" evidence="3">
    <location>
        <begin position="255"/>
        <end position="277"/>
    </location>
</feature>
<feature type="transmembrane region" description="Helical" evidence="3">
    <location>
        <begin position="130"/>
        <end position="155"/>
    </location>
</feature>
<evidence type="ECO:0000313" key="4">
    <source>
        <dbReference type="EMBL" id="KAG7663398.1"/>
    </source>
</evidence>
<feature type="coiled-coil region" evidence="1">
    <location>
        <begin position="664"/>
        <end position="811"/>
    </location>
</feature>
<feature type="compositionally biased region" description="Low complexity" evidence="2">
    <location>
        <begin position="419"/>
        <end position="477"/>
    </location>
</feature>
<reference evidence="4 5" key="1">
    <citation type="journal article" date="2021" name="DNA Res.">
        <title>Genome analysis of Candida subhashii reveals its hybrid nature and dual mitochondrial genome conformations.</title>
        <authorList>
            <person name="Mixao V."/>
            <person name="Hegedusova E."/>
            <person name="Saus E."/>
            <person name="Pryszcz L.P."/>
            <person name="Cillingova A."/>
            <person name="Nosek J."/>
            <person name="Gabaldon T."/>
        </authorList>
    </citation>
    <scope>NUCLEOTIDE SEQUENCE [LARGE SCALE GENOMIC DNA]</scope>
    <source>
        <strain evidence="4 5">CBS 10753</strain>
    </source>
</reference>
<dbReference type="EMBL" id="JAGSYN010000138">
    <property type="protein sequence ID" value="KAG7663398.1"/>
    <property type="molecule type" value="Genomic_DNA"/>
</dbReference>
<accession>A0A8J5QN57</accession>
<evidence type="ECO:0000256" key="1">
    <source>
        <dbReference type="SAM" id="Coils"/>
    </source>
</evidence>
<dbReference type="AlphaFoldDB" id="A0A8J5QN57"/>
<evidence type="ECO:0000256" key="2">
    <source>
        <dbReference type="SAM" id="MobiDB-lite"/>
    </source>
</evidence>
<keyword evidence="5" id="KW-1185">Reference proteome</keyword>
<dbReference type="Proteomes" id="UP000694255">
    <property type="component" value="Unassembled WGS sequence"/>
</dbReference>
<feature type="region of interest" description="Disordered" evidence="2">
    <location>
        <begin position="84"/>
        <end position="117"/>
    </location>
</feature>
<evidence type="ECO:0000256" key="3">
    <source>
        <dbReference type="SAM" id="Phobius"/>
    </source>
</evidence>
<keyword evidence="3" id="KW-1133">Transmembrane helix</keyword>
<feature type="compositionally biased region" description="Polar residues" evidence="2">
    <location>
        <begin position="88"/>
        <end position="98"/>
    </location>
</feature>
<evidence type="ECO:0000313" key="5">
    <source>
        <dbReference type="Proteomes" id="UP000694255"/>
    </source>
</evidence>
<protein>
    <submittedName>
        <fullName evidence="4">AcrB</fullName>
    </submittedName>
</protein>
<dbReference type="OrthoDB" id="4158994at2759"/>
<feature type="compositionally biased region" description="Polar residues" evidence="2">
    <location>
        <begin position="406"/>
        <end position="418"/>
    </location>
</feature>
<keyword evidence="3" id="KW-0812">Transmembrane</keyword>
<organism evidence="4 5">
    <name type="scientific">[Candida] subhashii</name>
    <dbReference type="NCBI Taxonomy" id="561895"/>
    <lineage>
        <taxon>Eukaryota</taxon>
        <taxon>Fungi</taxon>
        <taxon>Dikarya</taxon>
        <taxon>Ascomycota</taxon>
        <taxon>Saccharomycotina</taxon>
        <taxon>Pichiomycetes</taxon>
        <taxon>Debaryomycetaceae</taxon>
        <taxon>Spathaspora</taxon>
    </lineage>
</organism>
<feature type="region of interest" description="Disordered" evidence="2">
    <location>
        <begin position="1"/>
        <end position="46"/>
    </location>
</feature>
<dbReference type="RefSeq" id="XP_049263630.1">
    <property type="nucleotide sequence ID" value="XM_049406864.1"/>
</dbReference>
<dbReference type="GeneID" id="73469851"/>
<feature type="compositionally biased region" description="Basic residues" evidence="2">
    <location>
        <begin position="101"/>
        <end position="111"/>
    </location>
</feature>
<keyword evidence="1" id="KW-0175">Coiled coil</keyword>